<feature type="compositionally biased region" description="Basic and acidic residues" evidence="1">
    <location>
        <begin position="367"/>
        <end position="417"/>
    </location>
</feature>
<sequence length="417" mass="45758">MLKPHPQPNTSHPPSHFLQPTTAATTNSSPSKRKRGLPAISTIPPTPPRSSPAPDYIPDTNNSSNNDSEDDMRLNINIPGAPIIRHEIATGEGREEGASSPRTKVAYNFQGLKLEDAGAGLRRGFGGLDLDGPAVRKERSFGGNEMGVDGAFDEGDLIPMGGEVDMERIMGDGDGDLDQQVARKRVKVVQQRQKKRVEVPETPQRVGAGNGWGAGMGSGLGRRKDEEKKFGIFIGEERMVDPAIRDAARGVTLSNFVDEMVFMGNGSARIAGDSHQSHSQSHSQSPQPKSRKKRAGTPPLSSLPEGEMSNRQDKEISSLTWHDDEITGHDPTDPDDDGEGINGIGFKPTAAEAYARTQKRRQQMAEYRNREARDARKMRSERRRGSELSKASKEEQETARRVRFLEQETKAESFLET</sequence>
<comment type="caution">
    <text evidence="2">The sequence shown here is derived from an EMBL/GenBank/DDBJ whole genome shotgun (WGS) entry which is preliminary data.</text>
</comment>
<evidence type="ECO:0000313" key="2">
    <source>
        <dbReference type="EMBL" id="KAL2072029.1"/>
    </source>
</evidence>
<dbReference type="EMBL" id="JAZHXI010000004">
    <property type="protein sequence ID" value="KAL2072029.1"/>
    <property type="molecule type" value="Genomic_DNA"/>
</dbReference>
<gene>
    <name evidence="2" type="ORF">VTL71DRAFT_11372</name>
</gene>
<evidence type="ECO:0000256" key="1">
    <source>
        <dbReference type="SAM" id="MobiDB-lite"/>
    </source>
</evidence>
<feature type="region of interest" description="Disordered" evidence="1">
    <location>
        <begin position="1"/>
        <end position="74"/>
    </location>
</feature>
<protein>
    <submittedName>
        <fullName evidence="2">Uncharacterized protein</fullName>
    </submittedName>
</protein>
<organism evidence="2 3">
    <name type="scientific">Oculimacula yallundae</name>
    <dbReference type="NCBI Taxonomy" id="86028"/>
    <lineage>
        <taxon>Eukaryota</taxon>
        <taxon>Fungi</taxon>
        <taxon>Dikarya</taxon>
        <taxon>Ascomycota</taxon>
        <taxon>Pezizomycotina</taxon>
        <taxon>Leotiomycetes</taxon>
        <taxon>Helotiales</taxon>
        <taxon>Ploettnerulaceae</taxon>
        <taxon>Oculimacula</taxon>
    </lineage>
</organism>
<feature type="region of interest" description="Disordered" evidence="1">
    <location>
        <begin position="192"/>
        <end position="223"/>
    </location>
</feature>
<reference evidence="2 3" key="1">
    <citation type="journal article" date="2024" name="Commun. Biol.">
        <title>Comparative genomic analysis of thermophilic fungi reveals convergent evolutionary adaptations and gene losses.</title>
        <authorList>
            <person name="Steindorff A.S."/>
            <person name="Aguilar-Pontes M.V."/>
            <person name="Robinson A.J."/>
            <person name="Andreopoulos B."/>
            <person name="LaButti K."/>
            <person name="Kuo A."/>
            <person name="Mondo S."/>
            <person name="Riley R."/>
            <person name="Otillar R."/>
            <person name="Haridas S."/>
            <person name="Lipzen A."/>
            <person name="Grimwood J."/>
            <person name="Schmutz J."/>
            <person name="Clum A."/>
            <person name="Reid I.D."/>
            <person name="Moisan M.C."/>
            <person name="Butler G."/>
            <person name="Nguyen T.T.M."/>
            <person name="Dewar K."/>
            <person name="Conant G."/>
            <person name="Drula E."/>
            <person name="Henrissat B."/>
            <person name="Hansel C."/>
            <person name="Singer S."/>
            <person name="Hutchinson M.I."/>
            <person name="de Vries R.P."/>
            <person name="Natvig D.O."/>
            <person name="Powell A.J."/>
            <person name="Tsang A."/>
            <person name="Grigoriev I.V."/>
        </authorList>
    </citation>
    <scope>NUCLEOTIDE SEQUENCE [LARGE SCALE GENOMIC DNA]</scope>
    <source>
        <strain evidence="2 3">CBS 494.80</strain>
    </source>
</reference>
<keyword evidence="3" id="KW-1185">Reference proteome</keyword>
<name>A0ABR4CQC1_9HELO</name>
<feature type="compositionally biased region" description="Gly residues" evidence="1">
    <location>
        <begin position="208"/>
        <end position="220"/>
    </location>
</feature>
<proteinExistence type="predicted"/>
<evidence type="ECO:0000313" key="3">
    <source>
        <dbReference type="Proteomes" id="UP001595075"/>
    </source>
</evidence>
<feature type="compositionally biased region" description="Low complexity" evidence="1">
    <location>
        <begin position="277"/>
        <end position="288"/>
    </location>
</feature>
<dbReference type="Proteomes" id="UP001595075">
    <property type="component" value="Unassembled WGS sequence"/>
</dbReference>
<feature type="region of interest" description="Disordered" evidence="1">
    <location>
        <begin position="268"/>
        <end position="417"/>
    </location>
</feature>
<accession>A0ABR4CQC1</accession>
<feature type="compositionally biased region" description="Basic and acidic residues" evidence="1">
    <location>
        <begin position="308"/>
        <end position="332"/>
    </location>
</feature>